<comment type="subcellular location">
    <subcellularLocation>
        <location evidence="1">Membrane</location>
        <topology evidence="1">Multi-pass membrane protein</topology>
    </subcellularLocation>
</comment>
<sequence length="667" mass="73065">MALKTVPGEDQSPVDHTAEDTAVLADIPEKYKTGDKEKPWKYTDEKNNVYTYYANPMWKAAVFVLVLEMLERFAYYCLQPEYNRYLTNDTFAGMSVAEASSTIKLMTGLGYLWPLLSAAIADSFMGVYTGILVTSVVYIGALTLMTIAGSPSLYQSWMTPVYFFLWFPLGFGGIKSLVGTMGANQFHPEIHKDRLMSYWLKFYIVINIGALVSTAVNVYANTVGNEMWKPFSIPTVAFAFGFVAFLVGSWRYVKRKPLGSSLVQLLKVVWGSVSTCPPNLEAQKRGMGGKFPEAAVDDTRRVLNLVPLIFIGTFFFSMSYWQMDTYVLFQGYEMRPEGPGGLFDSNVLNSFINPLAVVFFAFIVERLLLPYLDRKGIVINHINKFMIACCCAIVALVYAAGIDLLLRSSWSPDRASCPSILLLSPVYAIIALGEVWASPAALDLAYRLAPPSTKAIAIGLHGITNGMVPNFVSSALSYFTQSLQVDENGCKARHDKDCETPLSDPAGKATWNYRTVNIWLIYVIAAVFPVIGLIVLQFSKGYYKRLMALHSAEGETGVEDGASEDDEGAKLQRRRSSTMGDLEGGGDSQVIGRSSLDASAGPQAPGLSGSAKIVELPVVPLPQSLSSSDRDRDRRQREEGGPGEDESSPSSPPNNPALIGSGHEEVA</sequence>
<dbReference type="GO" id="GO:0016020">
    <property type="term" value="C:membrane"/>
    <property type="evidence" value="ECO:0007669"/>
    <property type="project" value="UniProtKB-SubCell"/>
</dbReference>
<keyword evidence="5 7" id="KW-0472">Membrane</keyword>
<comment type="similarity">
    <text evidence="2">Belongs to the major facilitator superfamily. Proton-dependent oligopeptide transporter (POT/PTR) (TC 2.A.17) family.</text>
</comment>
<dbReference type="PANTHER" id="PTHR11654">
    <property type="entry name" value="OLIGOPEPTIDE TRANSPORTER-RELATED"/>
    <property type="match status" value="1"/>
</dbReference>
<evidence type="ECO:0000256" key="5">
    <source>
        <dbReference type="ARBA" id="ARBA00023136"/>
    </source>
</evidence>
<feature type="transmembrane region" description="Helical" evidence="7">
    <location>
        <begin position="343"/>
        <end position="364"/>
    </location>
</feature>
<keyword evidence="4 7" id="KW-1133">Transmembrane helix</keyword>
<accession>A0A0G4FKD9</accession>
<feature type="region of interest" description="Disordered" evidence="6">
    <location>
        <begin position="554"/>
        <end position="667"/>
    </location>
</feature>
<feature type="transmembrane region" description="Helical" evidence="7">
    <location>
        <begin position="426"/>
        <end position="446"/>
    </location>
</feature>
<evidence type="ECO:0000313" key="8">
    <source>
        <dbReference type="EMBL" id="CEM14314.1"/>
    </source>
</evidence>
<feature type="transmembrane region" description="Helical" evidence="7">
    <location>
        <begin position="111"/>
        <end position="141"/>
    </location>
</feature>
<evidence type="ECO:0000256" key="4">
    <source>
        <dbReference type="ARBA" id="ARBA00022989"/>
    </source>
</evidence>
<dbReference type="InterPro" id="IPR036259">
    <property type="entry name" value="MFS_trans_sf"/>
</dbReference>
<feature type="transmembrane region" description="Helical" evidence="7">
    <location>
        <begin position="385"/>
        <end position="406"/>
    </location>
</feature>
<dbReference type="AlphaFoldDB" id="A0A0G4FKD9"/>
<dbReference type="VEuPathDB" id="CryptoDB:Cvel_3463"/>
<feature type="compositionally biased region" description="Basic and acidic residues" evidence="6">
    <location>
        <begin position="628"/>
        <end position="640"/>
    </location>
</feature>
<reference evidence="8" key="1">
    <citation type="submission" date="2014-11" db="EMBL/GenBank/DDBJ databases">
        <authorList>
            <person name="Otto D Thomas"/>
            <person name="Naeem Raeece"/>
        </authorList>
    </citation>
    <scope>NUCLEOTIDE SEQUENCE</scope>
</reference>
<evidence type="ECO:0008006" key="9">
    <source>
        <dbReference type="Google" id="ProtNLM"/>
    </source>
</evidence>
<feature type="transmembrane region" description="Helical" evidence="7">
    <location>
        <begin position="198"/>
        <end position="219"/>
    </location>
</feature>
<protein>
    <recommendedName>
        <fullName evidence="9">Major facilitator superfamily (MFS) profile domain-containing protein</fullName>
    </recommendedName>
</protein>
<evidence type="ECO:0000256" key="2">
    <source>
        <dbReference type="ARBA" id="ARBA00005982"/>
    </source>
</evidence>
<evidence type="ECO:0000256" key="1">
    <source>
        <dbReference type="ARBA" id="ARBA00004141"/>
    </source>
</evidence>
<feature type="transmembrane region" description="Helical" evidence="7">
    <location>
        <begin position="518"/>
        <end position="538"/>
    </location>
</feature>
<dbReference type="EMBL" id="CDMZ01000440">
    <property type="protein sequence ID" value="CEM14314.1"/>
    <property type="molecule type" value="Genomic_DNA"/>
</dbReference>
<dbReference type="SUPFAM" id="SSF103473">
    <property type="entry name" value="MFS general substrate transporter"/>
    <property type="match status" value="1"/>
</dbReference>
<name>A0A0G4FKD9_9ALVE</name>
<feature type="compositionally biased region" description="Low complexity" evidence="6">
    <location>
        <begin position="614"/>
        <end position="627"/>
    </location>
</feature>
<proteinExistence type="inferred from homology"/>
<organism evidence="8">
    <name type="scientific">Chromera velia CCMP2878</name>
    <dbReference type="NCBI Taxonomy" id="1169474"/>
    <lineage>
        <taxon>Eukaryota</taxon>
        <taxon>Sar</taxon>
        <taxon>Alveolata</taxon>
        <taxon>Colpodellida</taxon>
        <taxon>Chromeraceae</taxon>
        <taxon>Chromera</taxon>
    </lineage>
</organism>
<dbReference type="InterPro" id="IPR000109">
    <property type="entry name" value="POT_fam"/>
</dbReference>
<feature type="transmembrane region" description="Helical" evidence="7">
    <location>
        <begin position="161"/>
        <end position="178"/>
    </location>
</feature>
<dbReference type="Pfam" id="PF00854">
    <property type="entry name" value="PTR2"/>
    <property type="match status" value="1"/>
</dbReference>
<dbReference type="GO" id="GO:0022857">
    <property type="term" value="F:transmembrane transporter activity"/>
    <property type="evidence" value="ECO:0007669"/>
    <property type="project" value="InterPro"/>
</dbReference>
<evidence type="ECO:0000256" key="6">
    <source>
        <dbReference type="SAM" id="MobiDB-lite"/>
    </source>
</evidence>
<evidence type="ECO:0000256" key="3">
    <source>
        <dbReference type="ARBA" id="ARBA00022692"/>
    </source>
</evidence>
<gene>
    <name evidence="8" type="ORF">Cvel_3463</name>
</gene>
<evidence type="ECO:0000256" key="7">
    <source>
        <dbReference type="SAM" id="Phobius"/>
    </source>
</evidence>
<keyword evidence="3 7" id="KW-0812">Transmembrane</keyword>
<feature type="transmembrane region" description="Helical" evidence="7">
    <location>
        <begin position="231"/>
        <end position="253"/>
    </location>
</feature>
<feature type="transmembrane region" description="Helical" evidence="7">
    <location>
        <begin position="302"/>
        <end position="323"/>
    </location>
</feature>
<dbReference type="Gene3D" id="1.20.1250.20">
    <property type="entry name" value="MFS general substrate transporter like domains"/>
    <property type="match status" value="1"/>
</dbReference>
<feature type="compositionally biased region" description="Acidic residues" evidence="6">
    <location>
        <begin position="556"/>
        <end position="567"/>
    </location>
</feature>